<dbReference type="SUPFAM" id="SSF46689">
    <property type="entry name" value="Homeodomain-like"/>
    <property type="match status" value="1"/>
</dbReference>
<protein>
    <submittedName>
        <fullName evidence="8">Transposase</fullName>
    </submittedName>
</protein>
<evidence type="ECO:0000259" key="7">
    <source>
        <dbReference type="PROSITE" id="PS51736"/>
    </source>
</evidence>
<dbReference type="AlphaFoldDB" id="A0A1Q8T9T3"/>
<dbReference type="PROSITE" id="PS51736">
    <property type="entry name" value="RECOMBINASES_3"/>
    <property type="match status" value="1"/>
</dbReference>
<keyword evidence="3" id="KW-0238">DNA-binding</keyword>
<evidence type="ECO:0000256" key="3">
    <source>
        <dbReference type="ARBA" id="ARBA00023125"/>
    </source>
</evidence>
<evidence type="ECO:0000256" key="1">
    <source>
        <dbReference type="ARBA" id="ARBA00009913"/>
    </source>
</evidence>
<keyword evidence="9" id="KW-1185">Reference proteome</keyword>
<keyword evidence="2" id="KW-0229">DNA integration</keyword>
<comment type="similarity">
    <text evidence="1">Belongs to the site-specific recombinase resolvase family.</text>
</comment>
<comment type="caution">
    <text evidence="8">The sequence shown here is derived from an EMBL/GenBank/DDBJ whole genome shotgun (WGS) entry which is preliminary data.</text>
</comment>
<name>A0A1Q8T9T3_9GAMM</name>
<dbReference type="PROSITE" id="PS00397">
    <property type="entry name" value="RECOMBINASES_1"/>
    <property type="match status" value="1"/>
</dbReference>
<evidence type="ECO:0000256" key="5">
    <source>
        <dbReference type="PIRSR" id="PIRSR606118-50"/>
    </source>
</evidence>
<evidence type="ECO:0000256" key="2">
    <source>
        <dbReference type="ARBA" id="ARBA00022908"/>
    </source>
</evidence>
<dbReference type="InterPro" id="IPR006120">
    <property type="entry name" value="Resolvase_HTH_dom"/>
</dbReference>
<dbReference type="InterPro" id="IPR009057">
    <property type="entry name" value="Homeodomain-like_sf"/>
</dbReference>
<dbReference type="Pfam" id="PF02796">
    <property type="entry name" value="HTH_7"/>
    <property type="match status" value="1"/>
</dbReference>
<evidence type="ECO:0000313" key="9">
    <source>
        <dbReference type="Proteomes" id="UP000186806"/>
    </source>
</evidence>
<dbReference type="CDD" id="cd03768">
    <property type="entry name" value="SR_ResInv"/>
    <property type="match status" value="1"/>
</dbReference>
<dbReference type="PANTHER" id="PTHR30461:SF26">
    <property type="entry name" value="RESOLVASE HOMOLOG YNEB"/>
    <property type="match status" value="1"/>
</dbReference>
<feature type="active site" description="O-(5'-phospho-DNA)-serine intermediate" evidence="5 6">
    <location>
        <position position="12"/>
    </location>
</feature>
<organism evidence="8 9">
    <name type="scientific">Chromohalobacter japonicus</name>
    <dbReference type="NCBI Taxonomy" id="223900"/>
    <lineage>
        <taxon>Bacteria</taxon>
        <taxon>Pseudomonadati</taxon>
        <taxon>Pseudomonadota</taxon>
        <taxon>Gammaproteobacteria</taxon>
        <taxon>Oceanospirillales</taxon>
        <taxon>Halomonadaceae</taxon>
        <taxon>Chromohalobacter</taxon>
    </lineage>
</organism>
<dbReference type="GO" id="GO:0015074">
    <property type="term" value="P:DNA integration"/>
    <property type="evidence" value="ECO:0007669"/>
    <property type="project" value="UniProtKB-KW"/>
</dbReference>
<dbReference type="Gene3D" id="3.40.50.1390">
    <property type="entry name" value="Resolvase, N-terminal catalytic domain"/>
    <property type="match status" value="1"/>
</dbReference>
<dbReference type="CDD" id="cd00569">
    <property type="entry name" value="HTH_Hin_like"/>
    <property type="match status" value="1"/>
</dbReference>
<feature type="domain" description="Resolvase/invertase-type recombinase catalytic" evidence="7">
    <location>
        <begin position="4"/>
        <end position="137"/>
    </location>
</feature>
<dbReference type="EMBL" id="MSDQ01000035">
    <property type="protein sequence ID" value="OLO10437.1"/>
    <property type="molecule type" value="Genomic_DNA"/>
</dbReference>
<dbReference type="InterPro" id="IPR036162">
    <property type="entry name" value="Resolvase-like_N_sf"/>
</dbReference>
<dbReference type="Pfam" id="PF00239">
    <property type="entry name" value="Resolvase"/>
    <property type="match status" value="1"/>
</dbReference>
<dbReference type="SMART" id="SM00857">
    <property type="entry name" value="Resolvase"/>
    <property type="match status" value="1"/>
</dbReference>
<dbReference type="Gene3D" id="1.10.10.60">
    <property type="entry name" value="Homeodomain-like"/>
    <property type="match status" value="1"/>
</dbReference>
<proteinExistence type="inferred from homology"/>
<dbReference type="GO" id="GO:0003677">
    <property type="term" value="F:DNA binding"/>
    <property type="evidence" value="ECO:0007669"/>
    <property type="project" value="UniProtKB-KW"/>
</dbReference>
<dbReference type="PROSITE" id="PS00398">
    <property type="entry name" value="RECOMBINASES_2"/>
    <property type="match status" value="1"/>
</dbReference>
<gene>
    <name evidence="8" type="ORF">BTW10_14750</name>
</gene>
<dbReference type="PANTHER" id="PTHR30461">
    <property type="entry name" value="DNA-INVERTASE FROM LAMBDOID PROPHAGE"/>
    <property type="match status" value="1"/>
</dbReference>
<dbReference type="SUPFAM" id="SSF53041">
    <property type="entry name" value="Resolvase-like"/>
    <property type="match status" value="1"/>
</dbReference>
<dbReference type="GO" id="GO:0000150">
    <property type="term" value="F:DNA strand exchange activity"/>
    <property type="evidence" value="ECO:0007669"/>
    <property type="project" value="InterPro"/>
</dbReference>
<dbReference type="InterPro" id="IPR050639">
    <property type="entry name" value="SSR_resolvase"/>
</dbReference>
<dbReference type="InterPro" id="IPR006119">
    <property type="entry name" value="Resolv_N"/>
</dbReference>
<keyword evidence="4" id="KW-0233">DNA recombination</keyword>
<evidence type="ECO:0000256" key="4">
    <source>
        <dbReference type="ARBA" id="ARBA00023172"/>
    </source>
</evidence>
<evidence type="ECO:0000313" key="8">
    <source>
        <dbReference type="EMBL" id="OLO10437.1"/>
    </source>
</evidence>
<dbReference type="InterPro" id="IPR006118">
    <property type="entry name" value="Recombinase_CS"/>
</dbReference>
<dbReference type="RefSeq" id="WP_075370054.1">
    <property type="nucleotide sequence ID" value="NZ_MSDQ01000035.1"/>
</dbReference>
<accession>A0A1Q8T9T3</accession>
<dbReference type="Proteomes" id="UP000186806">
    <property type="component" value="Unassembled WGS sequence"/>
</dbReference>
<reference evidence="8 9" key="1">
    <citation type="submission" date="2016-12" db="EMBL/GenBank/DDBJ databases">
        <title>Draft genome sequences of strains Salinicola socius SMB35, Salinicola sp. MH3R3-1 and Chromohalobacter sp. SMB17 from the Verkhnekamsk potash mining region of Russia.</title>
        <authorList>
            <person name="Mavrodi D.V."/>
            <person name="Olsson B.E."/>
            <person name="Korsakova E.S."/>
            <person name="Pyankova A."/>
            <person name="Mavrodi O.V."/>
            <person name="Plotnikova E.G."/>
        </authorList>
    </citation>
    <scope>NUCLEOTIDE SEQUENCE [LARGE SCALE GENOMIC DNA]</scope>
    <source>
        <strain evidence="8 9">SMB17</strain>
    </source>
</reference>
<sequence>MNGQRIGYVRVSTLDQNADRQLEQVTVDRVFTDKASGKDTHRPELERLVAFVREGDTVVVHSMDRLARNLDDLRRLVHSLTQRGVGIEFVKENLTFTAEASPMANLMLSVMGAFAEFERALIRERQLEGIALAKQRGKYRGRKKILSPDKIAELRQRVANGEQKAKLARDLGISRETLYQYLRVDA</sequence>
<evidence type="ECO:0000256" key="6">
    <source>
        <dbReference type="PROSITE-ProRule" id="PRU10137"/>
    </source>
</evidence>